<dbReference type="Gene3D" id="3.40.50.300">
    <property type="entry name" value="P-loop containing nucleotide triphosphate hydrolases"/>
    <property type="match status" value="1"/>
</dbReference>
<dbReference type="OrthoDB" id="9810077at2"/>
<dbReference type="Proteomes" id="UP000245916">
    <property type="component" value="Unassembled WGS sequence"/>
</dbReference>
<comment type="function">
    <text evidence="5">Part of the ABC transporter complex HmuTUV involved in hemin import. Responsible for energy coupling to the transport system.</text>
</comment>
<keyword evidence="1" id="KW-0813">Transport</keyword>
<evidence type="ECO:0000256" key="2">
    <source>
        <dbReference type="ARBA" id="ARBA00022741"/>
    </source>
</evidence>
<dbReference type="GO" id="GO:0016887">
    <property type="term" value="F:ATP hydrolysis activity"/>
    <property type="evidence" value="ECO:0007669"/>
    <property type="project" value="InterPro"/>
</dbReference>
<dbReference type="CDD" id="cd03214">
    <property type="entry name" value="ABC_Iron-Siderophores_B12_Hemin"/>
    <property type="match status" value="1"/>
</dbReference>
<dbReference type="SMART" id="SM00382">
    <property type="entry name" value="AAA"/>
    <property type="match status" value="1"/>
</dbReference>
<evidence type="ECO:0000256" key="4">
    <source>
        <dbReference type="ARBA" id="ARBA00022967"/>
    </source>
</evidence>
<dbReference type="InterPro" id="IPR003439">
    <property type="entry name" value="ABC_transporter-like_ATP-bd"/>
</dbReference>
<dbReference type="EMBL" id="QFFF01000002">
    <property type="protein sequence ID" value="PWG01210.1"/>
    <property type="molecule type" value="Genomic_DNA"/>
</dbReference>
<proteinExistence type="predicted"/>
<evidence type="ECO:0000313" key="8">
    <source>
        <dbReference type="Proteomes" id="UP000245916"/>
    </source>
</evidence>
<name>A0A2U2IYQ4_9SPHN</name>
<evidence type="ECO:0000313" key="7">
    <source>
        <dbReference type="EMBL" id="PWG01210.1"/>
    </source>
</evidence>
<sequence length="238" mass="25605">MTALVTAWGLVMPGRLQDTAIDLNAGTLTCLVGPNGSGKTSLLHALAGIGGPLGEVRVAGVDPRTLGPGQRPRFCAYLPASRDIAWPLTARDVIALGLAEDDDQGRVDEVLDELGLAAMADRRLDRMSTGERSRVFIGRVLAAKPRLLLLDEPVTNLDPLWQLRLMDRLRAIARSDGRALLVAMHDLELARIYADRLIIMQDGTVAADGEPAELLDGPHIRSIFGIEKVGGAWRPVTP</sequence>
<dbReference type="PANTHER" id="PTHR42794">
    <property type="entry name" value="HEMIN IMPORT ATP-BINDING PROTEIN HMUV"/>
    <property type="match status" value="1"/>
</dbReference>
<keyword evidence="2" id="KW-0547">Nucleotide-binding</keyword>
<evidence type="ECO:0000256" key="3">
    <source>
        <dbReference type="ARBA" id="ARBA00022840"/>
    </source>
</evidence>
<reference evidence="7 8" key="1">
    <citation type="submission" date="2018-05" db="EMBL/GenBank/DDBJ databases">
        <title>Genome of Sphingosinicella humi QZX222.</title>
        <authorList>
            <person name="Qiao Z."/>
            <person name="Wang G."/>
        </authorList>
    </citation>
    <scope>NUCLEOTIDE SEQUENCE [LARGE SCALE GENOMIC DNA]</scope>
    <source>
        <strain evidence="7 8">QZX222</strain>
    </source>
</reference>
<keyword evidence="3" id="KW-0067">ATP-binding</keyword>
<evidence type="ECO:0000256" key="1">
    <source>
        <dbReference type="ARBA" id="ARBA00022448"/>
    </source>
</evidence>
<dbReference type="RefSeq" id="WP_109272272.1">
    <property type="nucleotide sequence ID" value="NZ_QFFF01000002.1"/>
</dbReference>
<accession>A0A2U2IYQ4</accession>
<keyword evidence="8" id="KW-1185">Reference proteome</keyword>
<dbReference type="Pfam" id="PF00005">
    <property type="entry name" value="ABC_tran"/>
    <property type="match status" value="1"/>
</dbReference>
<dbReference type="SUPFAM" id="SSF52540">
    <property type="entry name" value="P-loop containing nucleoside triphosphate hydrolases"/>
    <property type="match status" value="1"/>
</dbReference>
<dbReference type="PROSITE" id="PS50893">
    <property type="entry name" value="ABC_TRANSPORTER_2"/>
    <property type="match status" value="1"/>
</dbReference>
<dbReference type="InterPro" id="IPR027417">
    <property type="entry name" value="P-loop_NTPase"/>
</dbReference>
<comment type="caution">
    <text evidence="7">The sequence shown here is derived from an EMBL/GenBank/DDBJ whole genome shotgun (WGS) entry which is preliminary data.</text>
</comment>
<evidence type="ECO:0000259" key="6">
    <source>
        <dbReference type="PROSITE" id="PS50893"/>
    </source>
</evidence>
<gene>
    <name evidence="7" type="ORF">DF286_13815</name>
</gene>
<evidence type="ECO:0000256" key="5">
    <source>
        <dbReference type="ARBA" id="ARBA00037066"/>
    </source>
</evidence>
<organism evidence="7 8">
    <name type="scientific">Allosphingosinicella humi</name>
    <dbReference type="NCBI Taxonomy" id="2068657"/>
    <lineage>
        <taxon>Bacteria</taxon>
        <taxon>Pseudomonadati</taxon>
        <taxon>Pseudomonadota</taxon>
        <taxon>Alphaproteobacteria</taxon>
        <taxon>Sphingomonadales</taxon>
        <taxon>Sphingomonadaceae</taxon>
        <taxon>Allosphingosinicella</taxon>
    </lineage>
</organism>
<keyword evidence="4" id="KW-1278">Translocase</keyword>
<dbReference type="InterPro" id="IPR003593">
    <property type="entry name" value="AAA+_ATPase"/>
</dbReference>
<protein>
    <recommendedName>
        <fullName evidence="6">ABC transporter domain-containing protein</fullName>
    </recommendedName>
</protein>
<dbReference type="AlphaFoldDB" id="A0A2U2IYQ4"/>
<feature type="domain" description="ABC transporter" evidence="6">
    <location>
        <begin position="1"/>
        <end position="227"/>
    </location>
</feature>
<dbReference type="PANTHER" id="PTHR42794:SF1">
    <property type="entry name" value="HEMIN IMPORT ATP-BINDING PROTEIN HMUV"/>
    <property type="match status" value="1"/>
</dbReference>
<dbReference type="GO" id="GO:0005524">
    <property type="term" value="F:ATP binding"/>
    <property type="evidence" value="ECO:0007669"/>
    <property type="project" value="UniProtKB-KW"/>
</dbReference>